<evidence type="ECO:0000313" key="6">
    <source>
        <dbReference type="EMBL" id="KAJ3747560.1"/>
    </source>
</evidence>
<dbReference type="SMART" id="SM00398">
    <property type="entry name" value="HMG"/>
    <property type="match status" value="1"/>
</dbReference>
<dbReference type="InterPro" id="IPR036910">
    <property type="entry name" value="HMG_box_dom_sf"/>
</dbReference>
<keyword evidence="2 3" id="KW-0539">Nucleus</keyword>
<evidence type="ECO:0000256" key="2">
    <source>
        <dbReference type="ARBA" id="ARBA00023242"/>
    </source>
</evidence>
<feature type="region of interest" description="Disordered" evidence="4">
    <location>
        <begin position="120"/>
        <end position="171"/>
    </location>
</feature>
<dbReference type="Proteomes" id="UP001142393">
    <property type="component" value="Unassembled WGS sequence"/>
</dbReference>
<gene>
    <name evidence="6" type="ORF">DFH05DRAFT_1521897</name>
</gene>
<reference evidence="6 7" key="1">
    <citation type="journal article" date="2023" name="Proc. Natl. Acad. Sci. U.S.A.">
        <title>A global phylogenomic analysis of the shiitake genus Lentinula.</title>
        <authorList>
            <person name="Sierra-Patev S."/>
            <person name="Min B."/>
            <person name="Naranjo-Ortiz M."/>
            <person name="Looney B."/>
            <person name="Konkel Z."/>
            <person name="Slot J.C."/>
            <person name="Sakamoto Y."/>
            <person name="Steenwyk J.L."/>
            <person name="Rokas A."/>
            <person name="Carro J."/>
            <person name="Camarero S."/>
            <person name="Ferreira P."/>
            <person name="Molpeceres G."/>
            <person name="Ruiz-Duenas F.J."/>
            <person name="Serrano A."/>
            <person name="Henrissat B."/>
            <person name="Drula E."/>
            <person name="Hughes K.W."/>
            <person name="Mata J.L."/>
            <person name="Ishikawa N.K."/>
            <person name="Vargas-Isla R."/>
            <person name="Ushijima S."/>
            <person name="Smith C.A."/>
            <person name="Donoghue J."/>
            <person name="Ahrendt S."/>
            <person name="Andreopoulos W."/>
            <person name="He G."/>
            <person name="LaButti K."/>
            <person name="Lipzen A."/>
            <person name="Ng V."/>
            <person name="Riley R."/>
            <person name="Sandor L."/>
            <person name="Barry K."/>
            <person name="Martinez A.T."/>
            <person name="Xiao Y."/>
            <person name="Gibbons J.G."/>
            <person name="Terashima K."/>
            <person name="Grigoriev I.V."/>
            <person name="Hibbett D."/>
        </authorList>
    </citation>
    <scope>NUCLEOTIDE SEQUENCE [LARGE SCALE GENOMIC DNA]</scope>
    <source>
        <strain evidence="6 7">TFB7810</strain>
    </source>
</reference>
<dbReference type="GO" id="GO:0000981">
    <property type="term" value="F:DNA-binding transcription factor activity, RNA polymerase II-specific"/>
    <property type="evidence" value="ECO:0007669"/>
    <property type="project" value="TreeGrafter"/>
</dbReference>
<feature type="compositionally biased region" description="Polar residues" evidence="4">
    <location>
        <begin position="152"/>
        <end position="166"/>
    </location>
</feature>
<dbReference type="PROSITE" id="PS50118">
    <property type="entry name" value="HMG_BOX_2"/>
    <property type="match status" value="1"/>
</dbReference>
<dbReference type="CDD" id="cd01389">
    <property type="entry name" value="HMG-box_ROX1-like"/>
    <property type="match status" value="1"/>
</dbReference>
<evidence type="ECO:0000256" key="1">
    <source>
        <dbReference type="ARBA" id="ARBA00023125"/>
    </source>
</evidence>
<evidence type="ECO:0000256" key="3">
    <source>
        <dbReference type="PROSITE-ProRule" id="PRU00267"/>
    </source>
</evidence>
<dbReference type="Gene3D" id="1.10.30.10">
    <property type="entry name" value="High mobility group box domain"/>
    <property type="match status" value="1"/>
</dbReference>
<dbReference type="Pfam" id="PF00505">
    <property type="entry name" value="HMG_box"/>
    <property type="match status" value="1"/>
</dbReference>
<organism evidence="6 7">
    <name type="scientific">Lentinula detonsa</name>
    <dbReference type="NCBI Taxonomy" id="2804962"/>
    <lineage>
        <taxon>Eukaryota</taxon>
        <taxon>Fungi</taxon>
        <taxon>Dikarya</taxon>
        <taxon>Basidiomycota</taxon>
        <taxon>Agaricomycotina</taxon>
        <taxon>Agaricomycetes</taxon>
        <taxon>Agaricomycetidae</taxon>
        <taxon>Agaricales</taxon>
        <taxon>Marasmiineae</taxon>
        <taxon>Omphalotaceae</taxon>
        <taxon>Lentinula</taxon>
    </lineage>
</organism>
<dbReference type="InterPro" id="IPR009071">
    <property type="entry name" value="HMG_box_dom"/>
</dbReference>
<feature type="DNA-binding region" description="HMG box" evidence="3">
    <location>
        <begin position="16"/>
        <end position="83"/>
    </location>
</feature>
<feature type="compositionally biased region" description="Low complexity" evidence="4">
    <location>
        <begin position="129"/>
        <end position="145"/>
    </location>
</feature>
<dbReference type="InterPro" id="IPR051356">
    <property type="entry name" value="SOX/SOX-like_TF"/>
</dbReference>
<keyword evidence="1 3" id="KW-0238">DNA-binding</keyword>
<evidence type="ECO:0000256" key="4">
    <source>
        <dbReference type="SAM" id="MobiDB-lite"/>
    </source>
</evidence>
<dbReference type="GO" id="GO:0005634">
    <property type="term" value="C:nucleus"/>
    <property type="evidence" value="ECO:0007669"/>
    <property type="project" value="UniProtKB-UniRule"/>
</dbReference>
<accession>A0A9W8P5R8</accession>
<sequence>MPKAKQNSVSTTPQRIPRPRNAFIIFRNDLVLTRANEGKQTQSSISKEASRLWKAASPAVKQEYQLRAEQEKKEHAEKYPGYVYKPRTREQIEKDKAELARSKRRVTVAGAPHYRTFVLDDGVEDSSTDESSSSLRSFSPTSSVSDPAFCGDQTSPFNSGDSSQDFGSREVSPYSNVSSGFLAGESAWASNPSSLEGQLHDSSLGLSSTFDTSFSQQSFEEANATMYNALSQGDFFRAIDAMVTNQNIDPTTTALNAPDYNESTSAWDAFTLNASNFGEASTSFSNAETGFDVSSFNDHQQFGSSSSTELLPELDTSLLPGNYLGRDELYQRYQPIDYQLELYRLPSYDD</sequence>
<dbReference type="GO" id="GO:0000978">
    <property type="term" value="F:RNA polymerase II cis-regulatory region sequence-specific DNA binding"/>
    <property type="evidence" value="ECO:0007669"/>
    <property type="project" value="TreeGrafter"/>
</dbReference>
<name>A0A9W8P5R8_9AGAR</name>
<dbReference type="AlphaFoldDB" id="A0A9W8P5R8"/>
<protein>
    <recommendedName>
        <fullName evidence="5">HMG box domain-containing protein</fullName>
    </recommendedName>
</protein>
<dbReference type="SUPFAM" id="SSF47095">
    <property type="entry name" value="HMG-box"/>
    <property type="match status" value="1"/>
</dbReference>
<comment type="caution">
    <text evidence="6">The sequence shown here is derived from an EMBL/GenBank/DDBJ whole genome shotgun (WGS) entry which is preliminary data.</text>
</comment>
<dbReference type="PANTHER" id="PTHR45789">
    <property type="entry name" value="FI18025P1"/>
    <property type="match status" value="1"/>
</dbReference>
<evidence type="ECO:0000259" key="5">
    <source>
        <dbReference type="PROSITE" id="PS50118"/>
    </source>
</evidence>
<evidence type="ECO:0000313" key="7">
    <source>
        <dbReference type="Proteomes" id="UP001142393"/>
    </source>
</evidence>
<dbReference type="PANTHER" id="PTHR45789:SF2">
    <property type="entry name" value="FI18025P1"/>
    <property type="match status" value="1"/>
</dbReference>
<dbReference type="EMBL" id="JANVFU010000003">
    <property type="protein sequence ID" value="KAJ3747560.1"/>
    <property type="molecule type" value="Genomic_DNA"/>
</dbReference>
<feature type="domain" description="HMG box" evidence="5">
    <location>
        <begin position="16"/>
        <end position="83"/>
    </location>
</feature>
<proteinExistence type="predicted"/>
<keyword evidence="7" id="KW-1185">Reference proteome</keyword>